<dbReference type="Pfam" id="PF00990">
    <property type="entry name" value="GGDEF"/>
    <property type="match status" value="1"/>
</dbReference>
<reference evidence="7 8" key="1">
    <citation type="submission" date="2020-10" db="EMBL/GenBank/DDBJ databases">
        <title>Phylogeny of dyella-like bacteria.</title>
        <authorList>
            <person name="Fu J."/>
        </authorList>
    </citation>
    <scope>NUCLEOTIDE SEQUENCE [LARGE SCALE GENOMIC DNA]</scope>
    <source>
        <strain evidence="7 8">JP1</strain>
    </source>
</reference>
<feature type="transmembrane region" description="Helical" evidence="5">
    <location>
        <begin position="375"/>
        <end position="394"/>
    </location>
</feature>
<gene>
    <name evidence="7" type="ORF">ISP15_10575</name>
</gene>
<evidence type="ECO:0000259" key="6">
    <source>
        <dbReference type="PROSITE" id="PS50887"/>
    </source>
</evidence>
<dbReference type="InterPro" id="IPR029787">
    <property type="entry name" value="Nucleotide_cyclase"/>
</dbReference>
<dbReference type="InterPro" id="IPR011990">
    <property type="entry name" value="TPR-like_helical_dom_sf"/>
</dbReference>
<comment type="catalytic activity">
    <reaction evidence="2">
        <text>2 GTP = 3',3'-c-di-GMP + 2 diphosphate</text>
        <dbReference type="Rhea" id="RHEA:24898"/>
        <dbReference type="ChEBI" id="CHEBI:33019"/>
        <dbReference type="ChEBI" id="CHEBI:37565"/>
        <dbReference type="ChEBI" id="CHEBI:58805"/>
        <dbReference type="EC" id="2.7.7.65"/>
    </reaction>
</comment>
<dbReference type="PANTHER" id="PTHR45138">
    <property type="entry name" value="REGULATORY COMPONENTS OF SENSORY TRANSDUCTION SYSTEM"/>
    <property type="match status" value="1"/>
</dbReference>
<organism evidence="7 8">
    <name type="scientific">Dyella jejuensis</name>
    <dbReference type="NCBI Taxonomy" id="1432009"/>
    <lineage>
        <taxon>Bacteria</taxon>
        <taxon>Pseudomonadati</taxon>
        <taxon>Pseudomonadota</taxon>
        <taxon>Gammaproteobacteria</taxon>
        <taxon>Lysobacterales</taxon>
        <taxon>Rhodanobacteraceae</taxon>
        <taxon>Dyella</taxon>
    </lineage>
</organism>
<comment type="caution">
    <text evidence="7">The sequence shown here is derived from an EMBL/GenBank/DDBJ whole genome shotgun (WGS) entry which is preliminary data.</text>
</comment>
<dbReference type="EC" id="2.7.7.65" evidence="1"/>
<evidence type="ECO:0000256" key="1">
    <source>
        <dbReference type="ARBA" id="ARBA00012528"/>
    </source>
</evidence>
<dbReference type="InterPro" id="IPR050469">
    <property type="entry name" value="Diguanylate_Cyclase"/>
</dbReference>
<accession>A0ABW8JI76</accession>
<feature type="compositionally biased region" description="Basic and acidic residues" evidence="4">
    <location>
        <begin position="571"/>
        <end position="584"/>
    </location>
</feature>
<keyword evidence="3" id="KW-0175">Coiled coil</keyword>
<keyword evidence="5" id="KW-1133">Transmembrane helix</keyword>
<dbReference type="RefSeq" id="WP_404547278.1">
    <property type="nucleotide sequence ID" value="NZ_JADIKJ010000011.1"/>
</dbReference>
<feature type="region of interest" description="Disordered" evidence="4">
    <location>
        <begin position="561"/>
        <end position="594"/>
    </location>
</feature>
<evidence type="ECO:0000313" key="7">
    <source>
        <dbReference type="EMBL" id="MFK2900778.1"/>
    </source>
</evidence>
<name>A0ABW8JI76_9GAMM</name>
<keyword evidence="5" id="KW-0472">Membrane</keyword>
<protein>
    <recommendedName>
        <fullName evidence="1">diguanylate cyclase</fullName>
        <ecNumber evidence="1">2.7.7.65</ecNumber>
    </recommendedName>
</protein>
<evidence type="ECO:0000313" key="8">
    <source>
        <dbReference type="Proteomes" id="UP001620461"/>
    </source>
</evidence>
<proteinExistence type="predicted"/>
<dbReference type="SUPFAM" id="SSF55073">
    <property type="entry name" value="Nucleotide cyclase"/>
    <property type="match status" value="1"/>
</dbReference>
<dbReference type="EMBL" id="JADIKJ010000011">
    <property type="protein sequence ID" value="MFK2900778.1"/>
    <property type="molecule type" value="Genomic_DNA"/>
</dbReference>
<dbReference type="Gene3D" id="1.25.40.10">
    <property type="entry name" value="Tetratricopeptide repeat domain"/>
    <property type="match status" value="1"/>
</dbReference>
<feature type="domain" description="GGDEF" evidence="6">
    <location>
        <begin position="435"/>
        <end position="567"/>
    </location>
</feature>
<dbReference type="PROSITE" id="PS50887">
    <property type="entry name" value="GGDEF"/>
    <property type="match status" value="1"/>
</dbReference>
<dbReference type="CDD" id="cd01949">
    <property type="entry name" value="GGDEF"/>
    <property type="match status" value="1"/>
</dbReference>
<dbReference type="SMART" id="SM00267">
    <property type="entry name" value="GGDEF"/>
    <property type="match status" value="1"/>
</dbReference>
<dbReference type="Proteomes" id="UP001620461">
    <property type="component" value="Unassembled WGS sequence"/>
</dbReference>
<evidence type="ECO:0000256" key="5">
    <source>
        <dbReference type="SAM" id="Phobius"/>
    </source>
</evidence>
<sequence length="594" mass="66189">MLLLAGRAAPASPASSNLADLLGRADTIKTVDNAAFVELLALLDKNTVALSATQKWRLRYLKAWQVAYLGDFAKARPLLETIIRETPDDAIRMHAAAALVNILGYSHQYEEAYTRLDHALDELPKVTDKDARFHILGEASQLLVGAGQYDLAASYADQIIADYPSGRNRCIGMYLKVHADFLGGKSAQSWRSQAQQAINACTQVNENLFADATRRDVASFAIRQGRTVDAINLLESHYLNVVKYHYLELTSEYAALMTEAYWQKGDTSRAEEFALNTVDLAQKSEFIEPLTTAYQLLYQIDRQKGDLRDALNYHEKYMTADKGRLDDVREKALAYQFVKQQVEAKKVELDELNKQNQILQLQQALDHKAVEAGRLYIALLLTVLASIGLWLLRLKRSQLRFMRLARRDGLTGIFNRQHFVDEAEQTLRYAAKSMRMACLILIDLDHFKLINDTHGHTAGDHVLRRAVAVCQQHLHSCDVFGRIGGEEFGILLPESSVIQALERAERLRVAISTTPEGESQDITVSASFGIASTQHEGYDLRRLLIAADSALYRAKRDGRNRVVVSGPHNGPEADRGSSGDHAADGRATGDPAIS</sequence>
<feature type="coiled-coil region" evidence="3">
    <location>
        <begin position="335"/>
        <end position="362"/>
    </location>
</feature>
<evidence type="ECO:0000256" key="3">
    <source>
        <dbReference type="SAM" id="Coils"/>
    </source>
</evidence>
<dbReference type="PANTHER" id="PTHR45138:SF9">
    <property type="entry name" value="DIGUANYLATE CYCLASE DGCM-RELATED"/>
    <property type="match status" value="1"/>
</dbReference>
<evidence type="ECO:0000256" key="2">
    <source>
        <dbReference type="ARBA" id="ARBA00034247"/>
    </source>
</evidence>
<keyword evidence="5" id="KW-0812">Transmembrane</keyword>
<evidence type="ECO:0000256" key="4">
    <source>
        <dbReference type="SAM" id="MobiDB-lite"/>
    </source>
</evidence>
<dbReference type="Gene3D" id="3.30.70.270">
    <property type="match status" value="1"/>
</dbReference>
<dbReference type="InterPro" id="IPR043128">
    <property type="entry name" value="Rev_trsase/Diguanyl_cyclase"/>
</dbReference>
<keyword evidence="8" id="KW-1185">Reference proteome</keyword>
<dbReference type="InterPro" id="IPR000160">
    <property type="entry name" value="GGDEF_dom"/>
</dbReference>
<dbReference type="SUPFAM" id="SSF48452">
    <property type="entry name" value="TPR-like"/>
    <property type="match status" value="1"/>
</dbReference>
<dbReference type="NCBIfam" id="TIGR00254">
    <property type="entry name" value="GGDEF"/>
    <property type="match status" value="1"/>
</dbReference>